<name>A0A179HF52_PURLI</name>
<evidence type="ECO:0000256" key="6">
    <source>
        <dbReference type="PIRSR" id="PIRSR600101-1"/>
    </source>
</evidence>
<dbReference type="InterPro" id="IPR000101">
    <property type="entry name" value="GGT_peptidase"/>
</dbReference>
<accession>A0A179HF52</accession>
<dbReference type="InterPro" id="IPR043138">
    <property type="entry name" value="GGT_lsub"/>
</dbReference>
<evidence type="ECO:0000256" key="3">
    <source>
        <dbReference type="ARBA" id="ARBA00005115"/>
    </source>
</evidence>
<dbReference type="PANTHER" id="PTHR11686">
    <property type="entry name" value="GAMMA GLUTAMYL TRANSPEPTIDASE"/>
    <property type="match status" value="1"/>
</dbReference>
<evidence type="ECO:0000313" key="10">
    <source>
        <dbReference type="EMBL" id="OAQ88258.1"/>
    </source>
</evidence>
<comment type="similarity">
    <text evidence="4">Belongs to the gamma-glutamyltransferase family.</text>
</comment>
<dbReference type="GO" id="GO:0005886">
    <property type="term" value="C:plasma membrane"/>
    <property type="evidence" value="ECO:0007669"/>
    <property type="project" value="TreeGrafter"/>
</dbReference>
<reference evidence="10 11" key="1">
    <citation type="submission" date="2016-02" db="EMBL/GenBank/DDBJ databases">
        <title>Biosynthesis of antibiotic leucinostatins and their inhibition on Phytophthora in bio-control Purpureocillium lilacinum.</title>
        <authorList>
            <person name="Wang G."/>
            <person name="Liu Z."/>
            <person name="Lin R."/>
            <person name="Li E."/>
            <person name="Mao Z."/>
            <person name="Ling J."/>
            <person name="Yin W."/>
            <person name="Xie B."/>
        </authorList>
    </citation>
    <scope>NUCLEOTIDE SEQUENCE [LARGE SCALE GENOMIC DNA]</scope>
    <source>
        <strain evidence="10">PLFJ-1</strain>
    </source>
</reference>
<dbReference type="SUPFAM" id="SSF56235">
    <property type="entry name" value="N-terminal nucleophile aminohydrolases (Ntn hydrolases)"/>
    <property type="match status" value="1"/>
</dbReference>
<dbReference type="EC" id="3.4.19.13" evidence="8"/>
<comment type="pathway">
    <text evidence="3 8">Sulfur metabolism; glutathione metabolism.</text>
</comment>
<dbReference type="FunFam" id="1.10.246.130:FF:000001">
    <property type="entry name" value="Gamma-glutamyltransferase 5 isoform 1"/>
    <property type="match status" value="1"/>
</dbReference>
<evidence type="ECO:0000256" key="9">
    <source>
        <dbReference type="SAM" id="SignalP"/>
    </source>
</evidence>
<feature type="binding site" evidence="7">
    <location>
        <position position="426"/>
    </location>
    <ligand>
        <name>L-glutamate</name>
        <dbReference type="ChEBI" id="CHEBI:29985"/>
    </ligand>
</feature>
<comment type="caution">
    <text evidence="10">The sequence shown here is derived from an EMBL/GenBank/DDBJ whole genome shotgun (WGS) entry which is preliminary data.</text>
</comment>
<feature type="signal peptide" evidence="9">
    <location>
        <begin position="1"/>
        <end position="26"/>
    </location>
</feature>
<evidence type="ECO:0000256" key="4">
    <source>
        <dbReference type="ARBA" id="ARBA00009381"/>
    </source>
</evidence>
<evidence type="ECO:0000256" key="7">
    <source>
        <dbReference type="PIRSR" id="PIRSR600101-2"/>
    </source>
</evidence>
<gene>
    <name evidence="10" type="ORF">VFPFJ_06723</name>
</gene>
<comment type="catalytic activity">
    <reaction evidence="5 8">
        <text>an N-terminal (5-L-glutamyl)-[peptide] + an alpha-amino acid = 5-L-glutamyl amino acid + an N-terminal L-alpha-aminoacyl-[peptide]</text>
        <dbReference type="Rhea" id="RHEA:23904"/>
        <dbReference type="Rhea" id="RHEA-COMP:9780"/>
        <dbReference type="Rhea" id="RHEA-COMP:9795"/>
        <dbReference type="ChEBI" id="CHEBI:77644"/>
        <dbReference type="ChEBI" id="CHEBI:78597"/>
        <dbReference type="ChEBI" id="CHEBI:78599"/>
        <dbReference type="ChEBI" id="CHEBI:78608"/>
        <dbReference type="EC" id="2.3.2.2"/>
    </reaction>
</comment>
<evidence type="ECO:0000256" key="8">
    <source>
        <dbReference type="RuleBase" id="RU368068"/>
    </source>
</evidence>
<dbReference type="Gene3D" id="1.10.246.130">
    <property type="match status" value="1"/>
</dbReference>
<dbReference type="PANTHER" id="PTHR11686:SF62">
    <property type="entry name" value="GLUTATHIONE HYDROLASE"/>
    <property type="match status" value="1"/>
</dbReference>
<dbReference type="UniPathway" id="UPA00204"/>
<feature type="binding site" evidence="7">
    <location>
        <position position="479"/>
    </location>
    <ligand>
        <name>L-glutamate</name>
        <dbReference type="ChEBI" id="CHEBI:29985"/>
    </ligand>
</feature>
<evidence type="ECO:0000256" key="5">
    <source>
        <dbReference type="ARBA" id="ARBA00047417"/>
    </source>
</evidence>
<feature type="binding site" evidence="7">
    <location>
        <begin position="454"/>
        <end position="455"/>
    </location>
    <ligand>
        <name>L-glutamate</name>
        <dbReference type="ChEBI" id="CHEBI:29985"/>
    </ligand>
</feature>
<dbReference type="PRINTS" id="PR01210">
    <property type="entry name" value="GGTRANSPTASE"/>
</dbReference>
<evidence type="ECO:0000313" key="11">
    <source>
        <dbReference type="Proteomes" id="UP000078340"/>
    </source>
</evidence>
<feature type="binding site" evidence="7">
    <location>
        <begin position="402"/>
        <end position="404"/>
    </location>
    <ligand>
        <name>L-glutamate</name>
        <dbReference type="ChEBI" id="CHEBI:29985"/>
    </ligand>
</feature>
<dbReference type="AlphaFoldDB" id="A0A179HF52"/>
<dbReference type="GO" id="GO:0006751">
    <property type="term" value="P:glutathione catabolic process"/>
    <property type="evidence" value="ECO:0007669"/>
    <property type="project" value="UniProtKB-UniRule"/>
</dbReference>
<proteinExistence type="inferred from homology"/>
<comment type="function">
    <text evidence="8">Cleaves the gamma-glutamyl peptide bond of glutathione and glutathione conjugates.</text>
</comment>
<evidence type="ECO:0000256" key="1">
    <source>
        <dbReference type="ARBA" id="ARBA00001049"/>
    </source>
</evidence>
<feature type="chain" id="PRO_5008103473" description="Glutathione hydrolase" evidence="9">
    <location>
        <begin position="27"/>
        <end position="576"/>
    </location>
</feature>
<dbReference type="Proteomes" id="UP000078340">
    <property type="component" value="Unassembled WGS sequence"/>
</dbReference>
<dbReference type="STRING" id="33203.A0A179HF52"/>
<organism evidence="10 11">
    <name type="scientific">Purpureocillium lilacinum</name>
    <name type="common">Paecilomyces lilacinus</name>
    <dbReference type="NCBI Taxonomy" id="33203"/>
    <lineage>
        <taxon>Eukaryota</taxon>
        <taxon>Fungi</taxon>
        <taxon>Dikarya</taxon>
        <taxon>Ascomycota</taxon>
        <taxon>Pezizomycotina</taxon>
        <taxon>Sordariomycetes</taxon>
        <taxon>Hypocreomycetidae</taxon>
        <taxon>Hypocreales</taxon>
        <taxon>Ophiocordycipitaceae</taxon>
        <taxon>Purpureocillium</taxon>
    </lineage>
</organism>
<dbReference type="Pfam" id="PF01019">
    <property type="entry name" value="G_glu_transpept"/>
    <property type="match status" value="1"/>
</dbReference>
<keyword evidence="8" id="KW-0808">Transferase</keyword>
<dbReference type="EMBL" id="LSBI01000006">
    <property type="protein sequence ID" value="OAQ88258.1"/>
    <property type="molecule type" value="Genomic_DNA"/>
</dbReference>
<sequence>MRLSSSWPHLLRLLLAISLHHVAVTARAIPEIVLGPDSHGSLGAVASEAAECSAIGRDLIARGGNAADALVGTTFCVGVIGMYHSGIGGGGFAIIRDAHGNYEAVDFRETAPAAAHQDMYQGNVNGSIVGGLAVGVPSEVRGLEYIHKKYGVLPWKIVMRGAIHVARNGFKVSSDTVSYMERGVAGREFNYLSQDPSFAQDFAPNGTLLGVGDIMTRKRYADTLEKIAEQGGDAFYTGEIAEAMVKYIQQTNGSMTLEDFSSYKVLSRPVKSVRYRGVDLHTVGAPASGAVCLNILKTMEQFDLSDRDNVNLTAHRFAEAMRFAYGSRVELGDPDYVNGVRAFEDRMLSEVNARRIRANISDDHTQPVEAYDPSDTYAPDGHGTSHIVTADASGMATSLTTTINLLFGAQIMDPTSGVILNNEMNDFSIPGVPNEFGFQPSEANYIRPGKRPLSSVTPVIASDPRRDGALIATVGAAGGSRIITATAAALWHVFEHAMSMREALAEPRMHDQLMPNTVLLEYKFDNGTAASLASRGHNLTRVAEGLSAVQGIMMLDDGVFEAASEPRQRNSAGFTI</sequence>
<dbReference type="InterPro" id="IPR043137">
    <property type="entry name" value="GGT_ssub_C"/>
</dbReference>
<keyword evidence="8" id="KW-0378">Hydrolase</keyword>
<dbReference type="GO" id="GO:0103068">
    <property type="term" value="F:leukotriene C4 gamma-glutamyl transferase activity"/>
    <property type="evidence" value="ECO:0007669"/>
    <property type="project" value="UniProtKB-EC"/>
</dbReference>
<comment type="catalytic activity">
    <reaction evidence="1 8">
        <text>an S-substituted glutathione + H2O = an S-substituted L-cysteinylglycine + L-glutamate</text>
        <dbReference type="Rhea" id="RHEA:59468"/>
        <dbReference type="ChEBI" id="CHEBI:15377"/>
        <dbReference type="ChEBI" id="CHEBI:29985"/>
        <dbReference type="ChEBI" id="CHEBI:90779"/>
        <dbReference type="ChEBI" id="CHEBI:143103"/>
        <dbReference type="EC" id="3.4.19.13"/>
    </reaction>
</comment>
<evidence type="ECO:0000256" key="2">
    <source>
        <dbReference type="ARBA" id="ARBA00001089"/>
    </source>
</evidence>
<dbReference type="NCBIfam" id="TIGR00066">
    <property type="entry name" value="g_glut_trans"/>
    <property type="match status" value="1"/>
</dbReference>
<feature type="active site" description="Nucleophile" evidence="6">
    <location>
        <position position="384"/>
    </location>
</feature>
<protein>
    <recommendedName>
        <fullName evidence="8">Glutathione hydrolase</fullName>
        <ecNumber evidence="8">2.3.2.2</ecNumber>
        <ecNumber evidence="8">3.4.19.13</ecNumber>
    </recommendedName>
    <alternativeName>
        <fullName evidence="8">Gamma-glutamyltransferase</fullName>
    </alternativeName>
    <alternativeName>
        <fullName evidence="8">Gamma-glutamyltranspeptidase</fullName>
    </alternativeName>
</protein>
<dbReference type="OMA" id="SFWPRTW"/>
<keyword evidence="8" id="KW-0012">Acyltransferase</keyword>
<dbReference type="InterPro" id="IPR029055">
    <property type="entry name" value="Ntn_hydrolases_N"/>
</dbReference>
<feature type="binding site" evidence="7">
    <location>
        <position position="108"/>
    </location>
    <ligand>
        <name>L-glutamate</name>
        <dbReference type="ChEBI" id="CHEBI:29985"/>
    </ligand>
</feature>
<dbReference type="GO" id="GO:0036374">
    <property type="term" value="F:glutathione hydrolase activity"/>
    <property type="evidence" value="ECO:0007669"/>
    <property type="project" value="UniProtKB-UniRule"/>
</dbReference>
<dbReference type="Gene3D" id="3.60.20.40">
    <property type="match status" value="1"/>
</dbReference>
<comment type="catalytic activity">
    <reaction evidence="2 8">
        <text>glutathione + H2O = L-cysteinylglycine + L-glutamate</text>
        <dbReference type="Rhea" id="RHEA:28807"/>
        <dbReference type="ChEBI" id="CHEBI:15377"/>
        <dbReference type="ChEBI" id="CHEBI:29985"/>
        <dbReference type="ChEBI" id="CHEBI:57925"/>
        <dbReference type="ChEBI" id="CHEBI:61694"/>
        <dbReference type="EC" id="3.4.19.13"/>
    </reaction>
</comment>
<keyword evidence="9" id="KW-0732">Signal</keyword>
<dbReference type="FunFam" id="3.60.20.40:FF:000001">
    <property type="entry name" value="Gamma-glutamyltranspeptidase 1"/>
    <property type="match status" value="1"/>
</dbReference>
<dbReference type="EC" id="2.3.2.2" evidence="8"/>